<evidence type="ECO:0000256" key="1">
    <source>
        <dbReference type="SAM" id="MobiDB-lite"/>
    </source>
</evidence>
<name>A0ABY4PJ03_9LACO</name>
<dbReference type="SMART" id="SM00257">
    <property type="entry name" value="LysM"/>
    <property type="match status" value="1"/>
</dbReference>
<evidence type="ECO:0000313" key="5">
    <source>
        <dbReference type="Proteomes" id="UP000831859"/>
    </source>
</evidence>
<sequence length="207" mass="22517">MKSILFATAAAAGLFIAGGTAANADQNSNSNVQQTQVASTNTITVQSGDSLWSLAQKHNVSLDSLEQANNNVSNNTIYVGEKLVLPTDSQQVVLGDNVQSQPQNQTQSAQTNNQTQSAQTNNQNQSTNNYTTSSSDNSAKEWIASHESTGSYEASNGQYYGRYQISKASLNGDYSQANQEKVADQYVNSRYGSWENAKSFWQQNGWY</sequence>
<keyword evidence="2" id="KW-0732">Signal</keyword>
<evidence type="ECO:0000259" key="3">
    <source>
        <dbReference type="PROSITE" id="PS51782"/>
    </source>
</evidence>
<dbReference type="PROSITE" id="PS51782">
    <property type="entry name" value="LYSM"/>
    <property type="match status" value="1"/>
</dbReference>
<dbReference type="Gene3D" id="3.10.350.10">
    <property type="entry name" value="LysM domain"/>
    <property type="match status" value="1"/>
</dbReference>
<reference evidence="4 5" key="1">
    <citation type="journal article" date="2022" name="Int. J. Syst. Evol. Microbiol.">
        <title>Apilactobacillus apisilvae sp. nov., Nicolia spurrieriana gen. nov. sp. nov., Bombilactobacillus folatiphilus sp. nov. and Bombilactobacillus thymidiniphilus sp. nov., four new lactic acid bacterial isolates from stingless bees Tetragonula carbonaria and Austroplebeia australis.</title>
        <authorList>
            <person name="Oliphant S.A."/>
            <person name="Watson-Haigh N.S."/>
            <person name="Sumby K.M."/>
            <person name="Gardner J."/>
            <person name="Groom S."/>
            <person name="Jiranek V."/>
        </authorList>
    </citation>
    <scope>NUCLEOTIDE SEQUENCE [LARGE SCALE GENOMIC DNA]</scope>
    <source>
        <strain evidence="4 5">SG5_A10</strain>
    </source>
</reference>
<gene>
    <name evidence="4" type="ORF">MOO46_04595</name>
</gene>
<dbReference type="SUPFAM" id="SSF54106">
    <property type="entry name" value="LysM domain"/>
    <property type="match status" value="1"/>
</dbReference>
<keyword evidence="5" id="KW-1185">Reference proteome</keyword>
<dbReference type="InterPro" id="IPR018392">
    <property type="entry name" value="LysM"/>
</dbReference>
<dbReference type="Pfam" id="PF01476">
    <property type="entry name" value="LysM"/>
    <property type="match status" value="1"/>
</dbReference>
<dbReference type="CDD" id="cd00118">
    <property type="entry name" value="LysM"/>
    <property type="match status" value="1"/>
</dbReference>
<dbReference type="EMBL" id="CP093362">
    <property type="protein sequence ID" value="UQS85739.1"/>
    <property type="molecule type" value="Genomic_DNA"/>
</dbReference>
<protein>
    <submittedName>
        <fullName evidence="4">LysM peptidoglycan-binding domain-containing protein</fullName>
    </submittedName>
</protein>
<feature type="signal peptide" evidence="2">
    <location>
        <begin position="1"/>
        <end position="24"/>
    </location>
</feature>
<feature type="region of interest" description="Disordered" evidence="1">
    <location>
        <begin position="99"/>
        <end position="139"/>
    </location>
</feature>
<dbReference type="Proteomes" id="UP000831859">
    <property type="component" value="Chromosome"/>
</dbReference>
<feature type="domain" description="LysM" evidence="3">
    <location>
        <begin position="41"/>
        <end position="85"/>
    </location>
</feature>
<feature type="compositionally biased region" description="Low complexity" evidence="1">
    <location>
        <begin position="99"/>
        <end position="137"/>
    </location>
</feature>
<proteinExistence type="predicted"/>
<feature type="chain" id="PRO_5045228422" evidence="2">
    <location>
        <begin position="25"/>
        <end position="207"/>
    </location>
</feature>
<organism evidence="4 5">
    <name type="scientific">Apilactobacillus apisilvae</name>
    <dbReference type="NCBI Taxonomy" id="2923364"/>
    <lineage>
        <taxon>Bacteria</taxon>
        <taxon>Bacillati</taxon>
        <taxon>Bacillota</taxon>
        <taxon>Bacilli</taxon>
        <taxon>Lactobacillales</taxon>
        <taxon>Lactobacillaceae</taxon>
        <taxon>Apilactobacillus</taxon>
    </lineage>
</organism>
<dbReference type="InterPro" id="IPR036779">
    <property type="entry name" value="LysM_dom_sf"/>
</dbReference>
<accession>A0ABY4PJ03</accession>
<evidence type="ECO:0000256" key="2">
    <source>
        <dbReference type="SAM" id="SignalP"/>
    </source>
</evidence>
<evidence type="ECO:0000313" key="4">
    <source>
        <dbReference type="EMBL" id="UQS85739.1"/>
    </source>
</evidence>